<keyword evidence="1" id="KW-0732">Signal</keyword>
<proteinExistence type="predicted"/>
<dbReference type="Proteomes" id="UP000030762">
    <property type="component" value="Unassembled WGS sequence"/>
</dbReference>
<dbReference type="InParanoid" id="T0QI54"/>
<reference evidence="2 3" key="1">
    <citation type="submission" date="2012-04" db="EMBL/GenBank/DDBJ databases">
        <title>The Genome Sequence of Saprolegnia declina VS20.</title>
        <authorList>
            <consortium name="The Broad Institute Genome Sequencing Platform"/>
            <person name="Russ C."/>
            <person name="Nusbaum C."/>
            <person name="Tyler B."/>
            <person name="van West P."/>
            <person name="Dieguez-Uribeondo J."/>
            <person name="de Bruijn I."/>
            <person name="Tripathy S."/>
            <person name="Jiang R."/>
            <person name="Young S.K."/>
            <person name="Zeng Q."/>
            <person name="Gargeya S."/>
            <person name="Fitzgerald M."/>
            <person name="Haas B."/>
            <person name="Abouelleil A."/>
            <person name="Alvarado L."/>
            <person name="Arachchi H.M."/>
            <person name="Berlin A."/>
            <person name="Chapman S.B."/>
            <person name="Goldberg J."/>
            <person name="Griggs A."/>
            <person name="Gujja S."/>
            <person name="Hansen M."/>
            <person name="Howarth C."/>
            <person name="Imamovic A."/>
            <person name="Larimer J."/>
            <person name="McCowen C."/>
            <person name="Montmayeur A."/>
            <person name="Murphy C."/>
            <person name="Neiman D."/>
            <person name="Pearson M."/>
            <person name="Priest M."/>
            <person name="Roberts A."/>
            <person name="Saif S."/>
            <person name="Shea T."/>
            <person name="Sisk P."/>
            <person name="Sykes S."/>
            <person name="Wortman J."/>
            <person name="Nusbaum C."/>
            <person name="Birren B."/>
        </authorList>
    </citation>
    <scope>NUCLEOTIDE SEQUENCE [LARGE SCALE GENOMIC DNA]</scope>
    <source>
        <strain evidence="2 3">VS20</strain>
    </source>
</reference>
<dbReference type="GeneID" id="19948908"/>
<dbReference type="Gene3D" id="3.50.4.10">
    <property type="entry name" value="Hepatocyte Growth Factor"/>
    <property type="match status" value="1"/>
</dbReference>
<keyword evidence="3" id="KW-1185">Reference proteome</keyword>
<dbReference type="OrthoDB" id="62378at2759"/>
<dbReference type="RefSeq" id="XP_008612273.1">
    <property type="nucleotide sequence ID" value="XM_008614051.1"/>
</dbReference>
<feature type="signal peptide" evidence="1">
    <location>
        <begin position="1"/>
        <end position="17"/>
    </location>
</feature>
<feature type="chain" id="PRO_5004569885" description="Apple domain-containing protein" evidence="1">
    <location>
        <begin position="18"/>
        <end position="238"/>
    </location>
</feature>
<dbReference type="OMA" id="CAKAYVI"/>
<dbReference type="EMBL" id="JH767155">
    <property type="protein sequence ID" value="EQC34411.1"/>
    <property type="molecule type" value="Genomic_DNA"/>
</dbReference>
<dbReference type="AlphaFoldDB" id="T0QI54"/>
<evidence type="ECO:0000313" key="3">
    <source>
        <dbReference type="Proteomes" id="UP000030762"/>
    </source>
</evidence>
<evidence type="ECO:0008006" key="4">
    <source>
        <dbReference type="Google" id="ProtNLM"/>
    </source>
</evidence>
<dbReference type="VEuPathDB" id="FungiDB:SDRG_08181"/>
<protein>
    <recommendedName>
        <fullName evidence="4">Apple domain-containing protein</fullName>
    </recommendedName>
</protein>
<sequence length="238" mass="25820">MKTMLSITAAALPLAVATTHLRLANTGPHMSAAIDVGAQSWSRCSKATPCADGLSCQWTLDLESQVCKQVVGLVNIVYPGYLELKDIDLNPGKDLKDAGNKSSLFDCVEACQKDSACYGTSQNKNDHWQCYLKHTAASYAAAPGVQSTLYYRKNNFCFGHAELTADTTNVPVLGFDGSFDDCYKCYDNGSEYNAFTWGLSGDKSTGHCRCFHTEATHNNFKPSPSTKYAATCAKAYVI</sequence>
<gene>
    <name evidence="2" type="ORF">SDRG_08181</name>
</gene>
<name>T0QI54_SAPDV</name>
<evidence type="ECO:0000313" key="2">
    <source>
        <dbReference type="EMBL" id="EQC34411.1"/>
    </source>
</evidence>
<organism evidence="2 3">
    <name type="scientific">Saprolegnia diclina (strain VS20)</name>
    <dbReference type="NCBI Taxonomy" id="1156394"/>
    <lineage>
        <taxon>Eukaryota</taxon>
        <taxon>Sar</taxon>
        <taxon>Stramenopiles</taxon>
        <taxon>Oomycota</taxon>
        <taxon>Saprolegniomycetes</taxon>
        <taxon>Saprolegniales</taxon>
        <taxon>Saprolegniaceae</taxon>
        <taxon>Saprolegnia</taxon>
    </lineage>
</organism>
<accession>T0QI54</accession>
<evidence type="ECO:0000256" key="1">
    <source>
        <dbReference type="SAM" id="SignalP"/>
    </source>
</evidence>